<protein>
    <submittedName>
        <fullName evidence="1">Uncharacterized protein</fullName>
    </submittedName>
</protein>
<sequence length="154" mass="17169">MNELITVAVIDSGNGGHDDLHVVVQDVMEGYFDTYYFWLKLESVGSKDIKAGVASLIAYWIACISNSSPNDIIYLPIDFSDEYTGCLRVEKLSGRLKVTYGYSLTEGYSVNPLDPGDYYNSIADFKAQATEELLVSEADLIQSLHRAIDHLKKM</sequence>
<name>A0ABT3IMW0_9BACT</name>
<evidence type="ECO:0000313" key="1">
    <source>
        <dbReference type="EMBL" id="MCW3485300.1"/>
    </source>
</evidence>
<comment type="caution">
    <text evidence="1">The sequence shown here is derived from an EMBL/GenBank/DDBJ whole genome shotgun (WGS) entry which is preliminary data.</text>
</comment>
<dbReference type="RefSeq" id="WP_264731532.1">
    <property type="nucleotide sequence ID" value="NZ_JAPDNR010000001.1"/>
</dbReference>
<proteinExistence type="predicted"/>
<accession>A0ABT3IMW0</accession>
<keyword evidence="2" id="KW-1185">Reference proteome</keyword>
<dbReference type="EMBL" id="JAPDNS010000001">
    <property type="protein sequence ID" value="MCW3485300.1"/>
    <property type="molecule type" value="Genomic_DNA"/>
</dbReference>
<dbReference type="Proteomes" id="UP001207742">
    <property type="component" value="Unassembled WGS sequence"/>
</dbReference>
<reference evidence="1 2" key="1">
    <citation type="submission" date="2022-10" db="EMBL/GenBank/DDBJ databases">
        <title>Chitinophaga nivalis PC15 sp. nov., isolated from Pyeongchang county, South Korea.</title>
        <authorList>
            <person name="Trinh H.N."/>
        </authorList>
    </citation>
    <scope>NUCLEOTIDE SEQUENCE [LARGE SCALE GENOMIC DNA]</scope>
    <source>
        <strain evidence="1 2">PC14</strain>
    </source>
</reference>
<evidence type="ECO:0000313" key="2">
    <source>
        <dbReference type="Proteomes" id="UP001207742"/>
    </source>
</evidence>
<gene>
    <name evidence="1" type="ORF">OL497_15425</name>
</gene>
<organism evidence="1 2">
    <name type="scientific">Chitinophaga nivalis</name>
    <dbReference type="NCBI Taxonomy" id="2991709"/>
    <lineage>
        <taxon>Bacteria</taxon>
        <taxon>Pseudomonadati</taxon>
        <taxon>Bacteroidota</taxon>
        <taxon>Chitinophagia</taxon>
        <taxon>Chitinophagales</taxon>
        <taxon>Chitinophagaceae</taxon>
        <taxon>Chitinophaga</taxon>
    </lineage>
</organism>